<dbReference type="InterPro" id="IPR002645">
    <property type="entry name" value="STAS_dom"/>
</dbReference>
<keyword evidence="3" id="KW-1185">Reference proteome</keyword>
<dbReference type="PROSITE" id="PS50801">
    <property type="entry name" value="STAS"/>
    <property type="match status" value="1"/>
</dbReference>
<dbReference type="AlphaFoldDB" id="G8RSR3"/>
<dbReference type="eggNOG" id="COG1366">
    <property type="taxonomic scope" value="Bacteria"/>
</dbReference>
<dbReference type="Proteomes" id="UP000005442">
    <property type="component" value="Chromosome"/>
</dbReference>
<reference evidence="2 3" key="1">
    <citation type="submission" date="2011-12" db="EMBL/GenBank/DDBJ databases">
        <title>Complete sequence of Mycobacterium rhodesiae NBB3.</title>
        <authorList>
            <consortium name="US DOE Joint Genome Institute"/>
            <person name="Lucas S."/>
            <person name="Han J."/>
            <person name="Lapidus A."/>
            <person name="Cheng J.-F."/>
            <person name="Goodwin L."/>
            <person name="Pitluck S."/>
            <person name="Peters L."/>
            <person name="Mikhailova N."/>
            <person name="Gu W."/>
            <person name="Detter J.C."/>
            <person name="Han C."/>
            <person name="Tapia R."/>
            <person name="Land M."/>
            <person name="Hauser L."/>
            <person name="Kyrpides N."/>
            <person name="Ivanova N."/>
            <person name="Pagani I."/>
            <person name="Mattes T."/>
            <person name="Holmes A."/>
            <person name="Rutledge P."/>
            <person name="Paulsen I."/>
            <person name="Coleman N."/>
            <person name="Woyke T."/>
        </authorList>
    </citation>
    <scope>NUCLEOTIDE SEQUENCE [LARGE SCALE GENOMIC DNA]</scope>
    <source>
        <strain evidence="2 3">NBB3</strain>
    </source>
</reference>
<dbReference type="EMBL" id="CP003169">
    <property type="protein sequence ID" value="AEV71535.1"/>
    <property type="molecule type" value="Genomic_DNA"/>
</dbReference>
<protein>
    <submittedName>
        <fullName evidence="2">Anti-anti-sigma regulatory factor (Antagonist of anti-sigma factor)</fullName>
    </submittedName>
</protein>
<evidence type="ECO:0000259" key="1">
    <source>
        <dbReference type="PROSITE" id="PS50801"/>
    </source>
</evidence>
<dbReference type="SUPFAM" id="SSF52091">
    <property type="entry name" value="SpoIIaa-like"/>
    <property type="match status" value="1"/>
</dbReference>
<dbReference type="RefSeq" id="WP_014209350.1">
    <property type="nucleotide sequence ID" value="NC_016604.1"/>
</dbReference>
<accession>G8RSR3</accession>
<dbReference type="Gene3D" id="3.30.750.24">
    <property type="entry name" value="STAS domain"/>
    <property type="match status" value="1"/>
</dbReference>
<organism evidence="2 3">
    <name type="scientific">Mycolicibacterium rhodesiae (strain NBB3)</name>
    <name type="common">Mycobacterium rhodesiae</name>
    <dbReference type="NCBI Taxonomy" id="710685"/>
    <lineage>
        <taxon>Bacteria</taxon>
        <taxon>Bacillati</taxon>
        <taxon>Actinomycetota</taxon>
        <taxon>Actinomycetes</taxon>
        <taxon>Mycobacteriales</taxon>
        <taxon>Mycobacteriaceae</taxon>
        <taxon>Mycolicibacterium</taxon>
    </lineage>
</organism>
<dbReference type="InterPro" id="IPR058548">
    <property type="entry name" value="MlaB-like_STAS"/>
</dbReference>
<feature type="domain" description="STAS" evidence="1">
    <location>
        <begin position="14"/>
        <end position="74"/>
    </location>
</feature>
<dbReference type="CDD" id="cd07043">
    <property type="entry name" value="STAS_anti-anti-sigma_factors"/>
    <property type="match status" value="1"/>
</dbReference>
<name>G8RSR3_MYCRN</name>
<dbReference type="PATRIC" id="fig|710685.3.peg.911"/>
<evidence type="ECO:0000313" key="3">
    <source>
        <dbReference type="Proteomes" id="UP000005442"/>
    </source>
</evidence>
<sequence>MTEPLTLGTTRGGDGRLVLNAAGEIDLTNIDVFSRALVDATTEATASGAPLTVDFSAVEYLDSAAINALYNLAEPIHLIANPVLMRSLTVSGLAEVITIEASPTE</sequence>
<dbReference type="KEGG" id="mrh:MycrhN_0905"/>
<dbReference type="HOGENOM" id="CLU_115403_12_0_11"/>
<dbReference type="OrthoDB" id="4628340at2"/>
<gene>
    <name evidence="2" type="ordered locus">MycrhN_0905</name>
</gene>
<evidence type="ECO:0000313" key="2">
    <source>
        <dbReference type="EMBL" id="AEV71535.1"/>
    </source>
</evidence>
<proteinExistence type="predicted"/>
<dbReference type="InterPro" id="IPR036513">
    <property type="entry name" value="STAS_dom_sf"/>
</dbReference>
<dbReference type="Pfam" id="PF13466">
    <property type="entry name" value="STAS_2"/>
    <property type="match status" value="1"/>
</dbReference>
<dbReference type="STRING" id="710685.MycrhN_0905"/>